<gene>
    <name evidence="2" type="ORF">H9861_03190</name>
</gene>
<dbReference type="Gene3D" id="2.60.300.12">
    <property type="entry name" value="HesB-like domain"/>
    <property type="match status" value="1"/>
</dbReference>
<sequence length="122" mass="13966">MKLTITEPAQMRLAKYFDDPKAVVLLDFDDGVGYQSEVAISCTLNQEFRLLVVDKNSDYHEYNTEIQTELGPMYYKDYSKTFMDEAMKIDVKPNGQLTLRGVYRGELTPALNVLDLREDGAK</sequence>
<dbReference type="Pfam" id="PF01521">
    <property type="entry name" value="Fe-S_biosyn"/>
    <property type="match status" value="1"/>
</dbReference>
<dbReference type="InterPro" id="IPR035903">
    <property type="entry name" value="HesB-like_dom_sf"/>
</dbReference>
<organism evidence="2 3">
    <name type="scientific">Candidatus Ligilactobacillus excrementigallinarum</name>
    <dbReference type="NCBI Taxonomy" id="2838641"/>
    <lineage>
        <taxon>Bacteria</taxon>
        <taxon>Bacillati</taxon>
        <taxon>Bacillota</taxon>
        <taxon>Bacilli</taxon>
        <taxon>Lactobacillales</taxon>
        <taxon>Lactobacillaceae</taxon>
        <taxon>Ligilactobacillus</taxon>
    </lineage>
</organism>
<evidence type="ECO:0000259" key="1">
    <source>
        <dbReference type="Pfam" id="PF01521"/>
    </source>
</evidence>
<dbReference type="Proteomes" id="UP000823963">
    <property type="component" value="Unassembled WGS sequence"/>
</dbReference>
<dbReference type="EMBL" id="DXFP01000024">
    <property type="protein sequence ID" value="HIX01738.1"/>
    <property type="molecule type" value="Genomic_DNA"/>
</dbReference>
<dbReference type="AlphaFoldDB" id="A0A9D1UWJ3"/>
<dbReference type="SUPFAM" id="SSF89360">
    <property type="entry name" value="HesB-like domain"/>
    <property type="match status" value="1"/>
</dbReference>
<accession>A0A9D1UWJ3</accession>
<comment type="caution">
    <text evidence="2">The sequence shown here is derived from an EMBL/GenBank/DDBJ whole genome shotgun (WGS) entry which is preliminary data.</text>
</comment>
<protein>
    <submittedName>
        <fullName evidence="2">Iron-sulfur cluster biosynthesis family protein</fullName>
    </submittedName>
</protein>
<reference evidence="2" key="2">
    <citation type="submission" date="2021-04" db="EMBL/GenBank/DDBJ databases">
        <authorList>
            <person name="Gilroy R."/>
        </authorList>
    </citation>
    <scope>NUCLEOTIDE SEQUENCE</scope>
    <source>
        <strain evidence="2">6627</strain>
    </source>
</reference>
<reference evidence="2" key="1">
    <citation type="journal article" date="2021" name="PeerJ">
        <title>Extensive microbial diversity within the chicken gut microbiome revealed by metagenomics and culture.</title>
        <authorList>
            <person name="Gilroy R."/>
            <person name="Ravi A."/>
            <person name="Getino M."/>
            <person name="Pursley I."/>
            <person name="Horton D.L."/>
            <person name="Alikhan N.F."/>
            <person name="Baker D."/>
            <person name="Gharbi K."/>
            <person name="Hall N."/>
            <person name="Watson M."/>
            <person name="Adriaenssens E.M."/>
            <person name="Foster-Nyarko E."/>
            <person name="Jarju S."/>
            <person name="Secka A."/>
            <person name="Antonio M."/>
            <person name="Oren A."/>
            <person name="Chaudhuri R.R."/>
            <person name="La Ragione R."/>
            <person name="Hildebrand F."/>
            <person name="Pallen M.J."/>
        </authorList>
    </citation>
    <scope>NUCLEOTIDE SEQUENCE</scope>
    <source>
        <strain evidence="2">6627</strain>
    </source>
</reference>
<feature type="domain" description="Core" evidence="1">
    <location>
        <begin position="1"/>
        <end position="96"/>
    </location>
</feature>
<dbReference type="InterPro" id="IPR000361">
    <property type="entry name" value="ATAP_core_dom"/>
</dbReference>
<evidence type="ECO:0000313" key="3">
    <source>
        <dbReference type="Proteomes" id="UP000823963"/>
    </source>
</evidence>
<name>A0A9D1UWJ3_9LACO</name>
<proteinExistence type="predicted"/>
<evidence type="ECO:0000313" key="2">
    <source>
        <dbReference type="EMBL" id="HIX01738.1"/>
    </source>
</evidence>